<dbReference type="Proteomes" id="UP000272924">
    <property type="component" value="Chromosome"/>
</dbReference>
<evidence type="ECO:0000313" key="2">
    <source>
        <dbReference type="Proteomes" id="UP000272924"/>
    </source>
</evidence>
<dbReference type="AlphaFoldDB" id="A0A3S9MS81"/>
<dbReference type="RefSeq" id="WP_003042818.1">
    <property type="nucleotide sequence ID" value="NZ_CP034543.1"/>
</dbReference>
<gene>
    <name evidence="1" type="ORF">EHW89_06055</name>
</gene>
<proteinExistence type="predicted"/>
<organism evidence="1 2">
    <name type="scientific">Streptococcus periodonticum</name>
    <dbReference type="NCBI Taxonomy" id="2490633"/>
    <lineage>
        <taxon>Bacteria</taxon>
        <taxon>Bacillati</taxon>
        <taxon>Bacillota</taxon>
        <taxon>Bacilli</taxon>
        <taxon>Lactobacillales</taxon>
        <taxon>Streptococcaceae</taxon>
        <taxon>Streptococcus</taxon>
    </lineage>
</organism>
<name>A0A3S9MS81_9STRE</name>
<keyword evidence="2" id="KW-1185">Reference proteome</keyword>
<evidence type="ECO:0000313" key="1">
    <source>
        <dbReference type="EMBL" id="AZQ42046.1"/>
    </source>
</evidence>
<reference evidence="2" key="1">
    <citation type="submission" date="2018-12" db="EMBL/GenBank/DDBJ databases">
        <title>Genome sequencing of Streptococcus sp. KCOM 2412 (= ChDC F135).</title>
        <authorList>
            <person name="Kook J.-K."/>
            <person name="Park S.-N."/>
            <person name="Lim Y.K."/>
        </authorList>
    </citation>
    <scope>NUCLEOTIDE SEQUENCE [LARGE SCALE GENOMIC DNA]</scope>
    <source>
        <strain evidence="2">KCOM 2412</strain>
    </source>
</reference>
<dbReference type="KEGG" id="spei:EHW89_06055"/>
<dbReference type="EMBL" id="CP034543">
    <property type="protein sequence ID" value="AZQ42046.1"/>
    <property type="molecule type" value="Genomic_DNA"/>
</dbReference>
<protein>
    <submittedName>
        <fullName evidence="1">Uncharacterized protein</fullName>
    </submittedName>
</protein>
<sequence length="106" mass="11968">MNQIKISSSEVTLTDLRRLGREGDATARLDTGEEVKLTSKYGLIPRKGYINGKLELVEMIVEYASIYQAIRTIKRGNILVARRIKRGKKSVLQLTGKGYHRPIVKP</sequence>
<accession>A0A3S9MS81</accession>